<dbReference type="Pfam" id="PF03447">
    <property type="entry name" value="NAD_binding_3"/>
    <property type="match status" value="1"/>
</dbReference>
<dbReference type="InterPro" id="IPR001342">
    <property type="entry name" value="HDH_cat"/>
</dbReference>
<keyword evidence="13 14" id="KW-0521">NADP</keyword>
<keyword evidence="9" id="KW-0915">Sodium</keyword>
<dbReference type="GO" id="GO:0050661">
    <property type="term" value="F:NADP binding"/>
    <property type="evidence" value="ECO:0007669"/>
    <property type="project" value="InterPro"/>
</dbReference>
<comment type="catalytic activity">
    <reaction evidence="11">
        <text>L-homoserine + NADP(+) = L-aspartate 4-semialdehyde + NADPH + H(+)</text>
        <dbReference type="Rhea" id="RHEA:15761"/>
        <dbReference type="ChEBI" id="CHEBI:15378"/>
        <dbReference type="ChEBI" id="CHEBI:57476"/>
        <dbReference type="ChEBI" id="CHEBI:57783"/>
        <dbReference type="ChEBI" id="CHEBI:58349"/>
        <dbReference type="ChEBI" id="CHEBI:537519"/>
        <dbReference type="EC" id="1.1.1.3"/>
    </reaction>
    <physiologicalReaction direction="right-to-left" evidence="11">
        <dbReference type="Rhea" id="RHEA:15763"/>
    </physiologicalReaction>
</comment>
<feature type="binding site" evidence="13">
    <location>
        <begin position="7"/>
        <end position="14"/>
    </location>
    <ligand>
        <name>NADP(+)</name>
        <dbReference type="ChEBI" id="CHEBI:58349"/>
    </ligand>
</feature>
<evidence type="ECO:0000256" key="10">
    <source>
        <dbReference type="ARBA" id="ARBA00023167"/>
    </source>
</evidence>
<dbReference type="SUPFAM" id="SSF51735">
    <property type="entry name" value="NAD(P)-binding Rossmann-fold domains"/>
    <property type="match status" value="1"/>
</dbReference>
<protein>
    <recommendedName>
        <fullName evidence="5 14">Homoserine dehydrogenase</fullName>
        <ecNumber evidence="4 14">1.1.1.3</ecNumber>
    </recommendedName>
</protein>
<evidence type="ECO:0000256" key="11">
    <source>
        <dbReference type="ARBA" id="ARBA00048841"/>
    </source>
</evidence>
<keyword evidence="7 14" id="KW-0791">Threonine biosynthesis</keyword>
<dbReference type="UniPathway" id="UPA00050">
    <property type="reaction ID" value="UER00063"/>
</dbReference>
<dbReference type="AlphaFoldDB" id="A0A1G5GKS9"/>
<evidence type="ECO:0000259" key="17">
    <source>
        <dbReference type="Pfam" id="PF03447"/>
    </source>
</evidence>
<evidence type="ECO:0000256" key="1">
    <source>
        <dbReference type="ARBA" id="ARBA00005056"/>
    </source>
</evidence>
<keyword evidence="10 14" id="KW-0486">Methionine biosynthesis</keyword>
<proteinExistence type="inferred from homology"/>
<keyword evidence="6 14" id="KW-0028">Amino-acid biosynthesis</keyword>
<dbReference type="EC" id="1.1.1.3" evidence="4 14"/>
<evidence type="ECO:0000256" key="3">
    <source>
        <dbReference type="ARBA" id="ARBA00006753"/>
    </source>
</evidence>
<dbReference type="FunFam" id="3.30.360.10:FF:000005">
    <property type="entry name" value="Homoserine dehydrogenase"/>
    <property type="match status" value="1"/>
</dbReference>
<dbReference type="GO" id="GO:0004412">
    <property type="term" value="F:homoserine dehydrogenase activity"/>
    <property type="evidence" value="ECO:0007669"/>
    <property type="project" value="UniProtKB-EC"/>
</dbReference>
<dbReference type="InterPro" id="IPR019811">
    <property type="entry name" value="HDH_CS"/>
</dbReference>
<dbReference type="Gene3D" id="3.30.70.260">
    <property type="match status" value="1"/>
</dbReference>
<evidence type="ECO:0000256" key="13">
    <source>
        <dbReference type="PIRSR" id="PIRSR000098-2"/>
    </source>
</evidence>
<evidence type="ECO:0000256" key="8">
    <source>
        <dbReference type="ARBA" id="ARBA00023002"/>
    </source>
</evidence>
<evidence type="ECO:0000256" key="9">
    <source>
        <dbReference type="ARBA" id="ARBA00023053"/>
    </source>
</evidence>
<dbReference type="RefSeq" id="WP_091542317.1">
    <property type="nucleotide sequence ID" value="NZ_FMUS01000009.1"/>
</dbReference>
<feature type="binding site" evidence="13">
    <location>
        <position position="188"/>
    </location>
    <ligand>
        <name>L-homoserine</name>
        <dbReference type="ChEBI" id="CHEBI:57476"/>
    </ligand>
</feature>
<evidence type="ECO:0000256" key="14">
    <source>
        <dbReference type="RuleBase" id="RU000579"/>
    </source>
</evidence>
<evidence type="ECO:0000256" key="7">
    <source>
        <dbReference type="ARBA" id="ARBA00022697"/>
    </source>
</evidence>
<dbReference type="PIRSF" id="PIRSF000098">
    <property type="entry name" value="Homoser_dehydrog"/>
    <property type="match status" value="1"/>
</dbReference>
<keyword evidence="8 14" id="KW-0560">Oxidoreductase</keyword>
<evidence type="ECO:0000313" key="18">
    <source>
        <dbReference type="EMBL" id="SCY51967.1"/>
    </source>
</evidence>
<sequence length="411" mass="44755">MIKIGLLGLGTVGTGVYQLISENRNDLKALIGEEVEISKILVNNVSKIREVELEKGILTLNPYEILDDPTINIIVEVIGGVTDAYTYIKYALNNGKHVVTANKAVIAKHMKELTSLSKTSNSALLYEASVGGGIPIIKPLRQYKNMSQVDEIKGIINGTSNFILSKMIDESMSFDESLSLAQSLGYAEADPTDDVEGYDTARKLAILSSIAFNNSINDDSIYSRGISSISKGDIDNFKEMGFTVKLLGKAIKRANQIAASVEPVLIKEKSMLAGVNGAFNLIALNGAPLGELQFYGQGAGKFPTAGAVLSDILDIITCAYPKEICDNNDLATNTTSCQLSGRYYIRINLLGEVTDEEALKYIDENLIDTKINSSKGELTLLTKETTPNEIQKFEKSLNKYVEGCFYARIDE</sequence>
<dbReference type="UniPathway" id="UPA00051">
    <property type="reaction ID" value="UER00465"/>
</dbReference>
<dbReference type="SUPFAM" id="SSF55347">
    <property type="entry name" value="Glyceraldehyde-3-phosphate dehydrogenase-like, C-terminal domain"/>
    <property type="match status" value="1"/>
</dbReference>
<accession>A0A1G5GKS9</accession>
<dbReference type="InterPro" id="IPR016204">
    <property type="entry name" value="HDH"/>
</dbReference>
<evidence type="ECO:0000256" key="15">
    <source>
        <dbReference type="RuleBase" id="RU004171"/>
    </source>
</evidence>
<feature type="active site" description="Proton donor" evidence="12">
    <location>
        <position position="203"/>
    </location>
</feature>
<dbReference type="EMBL" id="FMUS01000009">
    <property type="protein sequence ID" value="SCY51967.1"/>
    <property type="molecule type" value="Genomic_DNA"/>
</dbReference>
<dbReference type="GO" id="GO:0009086">
    <property type="term" value="P:methionine biosynthetic process"/>
    <property type="evidence" value="ECO:0007669"/>
    <property type="project" value="UniProtKB-KW"/>
</dbReference>
<dbReference type="Pfam" id="PF00742">
    <property type="entry name" value="Homoserine_dh"/>
    <property type="match status" value="1"/>
</dbReference>
<dbReference type="PANTHER" id="PTHR43331">
    <property type="entry name" value="HOMOSERINE DEHYDROGENASE"/>
    <property type="match status" value="1"/>
</dbReference>
<evidence type="ECO:0000256" key="6">
    <source>
        <dbReference type="ARBA" id="ARBA00022605"/>
    </source>
</evidence>
<dbReference type="STRING" id="1120976.SAMN03080606_01723"/>
<dbReference type="Proteomes" id="UP000198636">
    <property type="component" value="Unassembled WGS sequence"/>
</dbReference>
<comment type="pathway">
    <text evidence="2 14">Amino-acid biosynthesis; L-methionine biosynthesis via de novo pathway; L-homoserine from L-aspartate: step 3/3.</text>
</comment>
<evidence type="ECO:0000256" key="5">
    <source>
        <dbReference type="ARBA" id="ARBA00013376"/>
    </source>
</evidence>
<dbReference type="PROSITE" id="PS01042">
    <property type="entry name" value="HOMOSER_DHGENASE"/>
    <property type="match status" value="1"/>
</dbReference>
<feature type="domain" description="Homoserine dehydrogenase catalytic" evidence="16">
    <location>
        <begin position="135"/>
        <end position="313"/>
    </location>
</feature>
<feature type="binding site" evidence="13">
    <location>
        <position position="103"/>
    </location>
    <ligand>
        <name>NADPH</name>
        <dbReference type="ChEBI" id="CHEBI:57783"/>
    </ligand>
</feature>
<evidence type="ECO:0000313" key="19">
    <source>
        <dbReference type="Proteomes" id="UP000198636"/>
    </source>
</evidence>
<organism evidence="18 19">
    <name type="scientific">Alkaliphilus peptidifermentans DSM 18978</name>
    <dbReference type="NCBI Taxonomy" id="1120976"/>
    <lineage>
        <taxon>Bacteria</taxon>
        <taxon>Bacillati</taxon>
        <taxon>Bacillota</taxon>
        <taxon>Clostridia</taxon>
        <taxon>Peptostreptococcales</taxon>
        <taxon>Natronincolaceae</taxon>
        <taxon>Alkaliphilus</taxon>
    </lineage>
</organism>
<comment type="similarity">
    <text evidence="3 15">Belongs to the homoserine dehydrogenase family.</text>
</comment>
<dbReference type="Gene3D" id="3.40.50.720">
    <property type="entry name" value="NAD(P)-binding Rossmann-like Domain"/>
    <property type="match status" value="1"/>
</dbReference>
<dbReference type="Gene3D" id="3.30.360.10">
    <property type="entry name" value="Dihydrodipicolinate Reductase, domain 2"/>
    <property type="match status" value="1"/>
</dbReference>
<dbReference type="NCBIfam" id="NF004976">
    <property type="entry name" value="PRK06349.1"/>
    <property type="match status" value="1"/>
</dbReference>
<evidence type="ECO:0000256" key="12">
    <source>
        <dbReference type="PIRSR" id="PIRSR000098-1"/>
    </source>
</evidence>
<dbReference type="GO" id="GO:0009088">
    <property type="term" value="P:threonine biosynthetic process"/>
    <property type="evidence" value="ECO:0007669"/>
    <property type="project" value="UniProtKB-UniPathway"/>
</dbReference>
<dbReference type="PANTHER" id="PTHR43331:SF1">
    <property type="entry name" value="HOMOSERINE DEHYDROGENASE"/>
    <property type="match status" value="1"/>
</dbReference>
<evidence type="ECO:0000256" key="4">
    <source>
        <dbReference type="ARBA" id="ARBA00013213"/>
    </source>
</evidence>
<dbReference type="InterPro" id="IPR036291">
    <property type="entry name" value="NAD(P)-bd_dom_sf"/>
</dbReference>
<name>A0A1G5GKS9_9FIRM</name>
<feature type="domain" description="Aspartate/homoserine dehydrogenase NAD-binding" evidence="17">
    <location>
        <begin position="8"/>
        <end position="127"/>
    </location>
</feature>
<evidence type="ECO:0000259" key="16">
    <source>
        <dbReference type="Pfam" id="PF00742"/>
    </source>
</evidence>
<dbReference type="OrthoDB" id="9808167at2"/>
<keyword evidence="19" id="KW-1185">Reference proteome</keyword>
<dbReference type="InterPro" id="IPR005106">
    <property type="entry name" value="Asp/hSer_DH_NAD-bd"/>
</dbReference>
<comment type="pathway">
    <text evidence="1 14">Amino-acid biosynthesis; L-threonine biosynthesis; L-threonine from L-aspartate: step 3/5.</text>
</comment>
<gene>
    <name evidence="18" type="ORF">SAMN03080606_01723</name>
</gene>
<reference evidence="18 19" key="1">
    <citation type="submission" date="2016-10" db="EMBL/GenBank/DDBJ databases">
        <authorList>
            <person name="de Groot N.N."/>
        </authorList>
    </citation>
    <scope>NUCLEOTIDE SEQUENCE [LARGE SCALE GENOMIC DNA]</scope>
    <source>
        <strain evidence="18 19">DSM 18978</strain>
    </source>
</reference>
<evidence type="ECO:0000256" key="2">
    <source>
        <dbReference type="ARBA" id="ARBA00005062"/>
    </source>
</evidence>